<gene>
    <name evidence="2" type="ORF">NIES23_13160</name>
</gene>
<dbReference type="Proteomes" id="UP000217507">
    <property type="component" value="Chromosome"/>
</dbReference>
<dbReference type="PANTHER" id="PTHR34107">
    <property type="entry name" value="SLL0198 PROTEIN-RELATED"/>
    <property type="match status" value="1"/>
</dbReference>
<organism evidence="2 3">
    <name type="scientific">Trichormus variabilis NIES-23</name>
    <dbReference type="NCBI Taxonomy" id="1973479"/>
    <lineage>
        <taxon>Bacteria</taxon>
        <taxon>Bacillati</taxon>
        <taxon>Cyanobacteriota</taxon>
        <taxon>Cyanophyceae</taxon>
        <taxon>Nostocales</taxon>
        <taxon>Nostocaceae</taxon>
        <taxon>Trichormus</taxon>
    </lineage>
</organism>
<dbReference type="InterPro" id="IPR011335">
    <property type="entry name" value="Restrct_endonuc-II-like"/>
</dbReference>
<dbReference type="Gene3D" id="3.90.1570.10">
    <property type="entry name" value="tt1808, chain A"/>
    <property type="match status" value="1"/>
</dbReference>
<feature type="domain" description="Putative restriction endonuclease" evidence="1">
    <location>
        <begin position="13"/>
        <end position="180"/>
    </location>
</feature>
<proteinExistence type="predicted"/>
<evidence type="ECO:0000259" key="1">
    <source>
        <dbReference type="Pfam" id="PF05685"/>
    </source>
</evidence>
<dbReference type="InterPro" id="IPR008538">
    <property type="entry name" value="Uma2"/>
</dbReference>
<evidence type="ECO:0000313" key="2">
    <source>
        <dbReference type="EMBL" id="BAY68529.1"/>
    </source>
</evidence>
<dbReference type="InterPro" id="IPR012296">
    <property type="entry name" value="Nuclease_put_TT1808"/>
</dbReference>
<accession>A0A1Z4KHT2</accession>
<dbReference type="EMBL" id="AP018216">
    <property type="protein sequence ID" value="BAY68529.1"/>
    <property type="molecule type" value="Genomic_DNA"/>
</dbReference>
<protein>
    <recommendedName>
        <fullName evidence="1">Putative restriction endonuclease domain-containing protein</fullName>
    </recommendedName>
</protein>
<dbReference type="AlphaFoldDB" id="A0A1Z4KHT2"/>
<reference evidence="2 3" key="1">
    <citation type="submission" date="2017-06" db="EMBL/GenBank/DDBJ databases">
        <title>Genome sequencing of cyanobaciteial culture collection at National Institute for Environmental Studies (NIES).</title>
        <authorList>
            <person name="Hirose Y."/>
            <person name="Shimura Y."/>
            <person name="Fujisawa T."/>
            <person name="Nakamura Y."/>
            <person name="Kawachi M."/>
        </authorList>
    </citation>
    <scope>NUCLEOTIDE SEQUENCE [LARGE SCALE GENOMIC DNA]</scope>
    <source>
        <strain evidence="2 3">NIES-23</strain>
    </source>
</reference>
<dbReference type="SUPFAM" id="SSF52980">
    <property type="entry name" value="Restriction endonuclease-like"/>
    <property type="match status" value="1"/>
</dbReference>
<dbReference type="CDD" id="cd06260">
    <property type="entry name" value="DUF820-like"/>
    <property type="match status" value="1"/>
</dbReference>
<dbReference type="PANTHER" id="PTHR34107:SF5">
    <property type="entry name" value="SLL1355 PROTEIN"/>
    <property type="match status" value="1"/>
</dbReference>
<sequence length="189" mass="21279">MSLSTPVFANKTLEEFLKLPETKPASEYIDGKINQKLTPQGEHSTLQSSLVTAINEIAKPQKLAYAFPELRCTFSGNSIVPDIAVFEWSRIPLRPNGRIANQFEISLDWIIEILSPEQSPNRVIRKIMFSMQNGAKLGWFLDPNDESIVVFQPDILPEIKAGKDILPVMSVLANWQLTVEDIFSCLNFS</sequence>
<dbReference type="Pfam" id="PF05685">
    <property type="entry name" value="Uma2"/>
    <property type="match status" value="1"/>
</dbReference>
<evidence type="ECO:0000313" key="3">
    <source>
        <dbReference type="Proteomes" id="UP000217507"/>
    </source>
</evidence>
<name>A0A1Z4KHT2_ANAVA</name>